<gene>
    <name evidence="2" type="ORF">FVE85_2942</name>
</gene>
<organism evidence="2 3">
    <name type="scientific">Porphyridium purpureum</name>
    <name type="common">Red alga</name>
    <name type="synonym">Porphyridium cruentum</name>
    <dbReference type="NCBI Taxonomy" id="35688"/>
    <lineage>
        <taxon>Eukaryota</taxon>
        <taxon>Rhodophyta</taxon>
        <taxon>Bangiophyceae</taxon>
        <taxon>Porphyridiales</taxon>
        <taxon>Porphyridiaceae</taxon>
        <taxon>Porphyridium</taxon>
    </lineage>
</organism>
<sequence length="116" mass="12588">MAEKDDFSEPTSMVNFLQRYHSAKEESKLPRSDSQVAGSSPVLAPKKMDVPDARASAIPRSTSNSQSVWTAVFHPSGSYTTGKSMFDRAPSAGMGQSTSEIIDLSDKPIQLDGRHQ</sequence>
<comment type="caution">
    <text evidence="2">The sequence shown here is derived from an EMBL/GenBank/DDBJ whole genome shotgun (WGS) entry which is preliminary data.</text>
</comment>
<evidence type="ECO:0000256" key="1">
    <source>
        <dbReference type="SAM" id="MobiDB-lite"/>
    </source>
</evidence>
<proteinExistence type="predicted"/>
<keyword evidence="3" id="KW-1185">Reference proteome</keyword>
<accession>A0A5J4YT65</accession>
<feature type="compositionally biased region" description="Basic and acidic residues" evidence="1">
    <location>
        <begin position="22"/>
        <end position="31"/>
    </location>
</feature>
<reference evidence="3" key="1">
    <citation type="journal article" date="2019" name="Nat. Commun.">
        <title>Expansion of phycobilisome linker gene families in mesophilic red algae.</title>
        <authorList>
            <person name="Lee J."/>
            <person name="Kim D."/>
            <person name="Bhattacharya D."/>
            <person name="Yoon H.S."/>
        </authorList>
    </citation>
    <scope>NUCLEOTIDE SEQUENCE [LARGE SCALE GENOMIC DNA]</scope>
    <source>
        <strain evidence="3">CCMP 1328</strain>
    </source>
</reference>
<dbReference type="Proteomes" id="UP000324585">
    <property type="component" value="Unassembled WGS sequence"/>
</dbReference>
<name>A0A5J4YT65_PORPP</name>
<dbReference type="EMBL" id="VRMN01000004">
    <property type="protein sequence ID" value="KAA8494701.1"/>
    <property type="molecule type" value="Genomic_DNA"/>
</dbReference>
<evidence type="ECO:0000313" key="3">
    <source>
        <dbReference type="Proteomes" id="UP000324585"/>
    </source>
</evidence>
<dbReference type="AlphaFoldDB" id="A0A5J4YT65"/>
<evidence type="ECO:0000313" key="2">
    <source>
        <dbReference type="EMBL" id="KAA8494701.1"/>
    </source>
</evidence>
<protein>
    <submittedName>
        <fullName evidence="2">Uncharacterized protein</fullName>
    </submittedName>
</protein>
<feature type="region of interest" description="Disordered" evidence="1">
    <location>
        <begin position="78"/>
        <end position="116"/>
    </location>
</feature>
<feature type="region of interest" description="Disordered" evidence="1">
    <location>
        <begin position="21"/>
        <end position="50"/>
    </location>
</feature>